<comment type="caution">
    <text evidence="1">The sequence shown here is derived from an EMBL/GenBank/DDBJ whole genome shotgun (WGS) entry which is preliminary data.</text>
</comment>
<dbReference type="Pfam" id="PF06528">
    <property type="entry name" value="Phage_P2_GpE"/>
    <property type="match status" value="1"/>
</dbReference>
<dbReference type="Proteomes" id="UP000698242">
    <property type="component" value="Unassembled WGS sequence"/>
</dbReference>
<protein>
    <submittedName>
        <fullName evidence="1">Phage protein</fullName>
    </submittedName>
</protein>
<dbReference type="EMBL" id="APKE01000012">
    <property type="protein sequence ID" value="KAF0676728.1"/>
    <property type="molecule type" value="Genomic_DNA"/>
</dbReference>
<name>A0A921NW31_9RHOB</name>
<evidence type="ECO:0000313" key="1">
    <source>
        <dbReference type="EMBL" id="KAF0676728.1"/>
    </source>
</evidence>
<dbReference type="AlphaFoldDB" id="A0A921NW31"/>
<sequence length="40" mass="4694">MADIAVIFGWRLADMDPMSVPELMRWHAHALRRGPRMEDD</sequence>
<keyword evidence="2" id="KW-1185">Reference proteome</keyword>
<proteinExistence type="predicted"/>
<dbReference type="OrthoDB" id="8566531at2"/>
<accession>A0A921NW31</accession>
<organism evidence="1 2">
    <name type="scientific">Profundibacterium mesophilum KAUST100406-0324</name>
    <dbReference type="NCBI Taxonomy" id="1037889"/>
    <lineage>
        <taxon>Bacteria</taxon>
        <taxon>Pseudomonadati</taxon>
        <taxon>Pseudomonadota</taxon>
        <taxon>Alphaproteobacteria</taxon>
        <taxon>Rhodobacterales</taxon>
        <taxon>Roseobacteraceae</taxon>
        <taxon>Profundibacterium</taxon>
    </lineage>
</organism>
<dbReference type="InterPro" id="IPR009493">
    <property type="entry name" value="P2_GpE"/>
</dbReference>
<gene>
    <name evidence="1" type="ORF">PMES_00915</name>
</gene>
<evidence type="ECO:0000313" key="2">
    <source>
        <dbReference type="Proteomes" id="UP000698242"/>
    </source>
</evidence>
<reference evidence="1" key="1">
    <citation type="submission" date="2013-03" db="EMBL/GenBank/DDBJ databases">
        <title>Genome Sequence of the Profundibacterium mesophilum strain KAUST100406-0324T from Red Sea, a novel genus in the family Rhodobacteraceae.</title>
        <authorList>
            <person name="Essack M."/>
            <person name="Alam I."/>
            <person name="Lafi F."/>
            <person name="Alawi W."/>
            <person name="Kamanu F."/>
            <person name="Al-Suwailem A."/>
            <person name="Lee O.O."/>
            <person name="Xu Y."/>
            <person name="Bajic V."/>
            <person name="Qian P.-Y."/>
            <person name="Archer J."/>
        </authorList>
    </citation>
    <scope>NUCLEOTIDE SEQUENCE</scope>
    <source>
        <strain evidence="1">KAUST100406-0324</strain>
    </source>
</reference>